<evidence type="ECO:0000313" key="3">
    <source>
        <dbReference type="Proteomes" id="UP000316621"/>
    </source>
</evidence>
<dbReference type="Gramene" id="RZC50097">
    <property type="protein sequence ID" value="RZC50097"/>
    <property type="gene ID" value="C5167_018532"/>
</dbReference>
<evidence type="ECO:0000256" key="1">
    <source>
        <dbReference type="SAM" id="MobiDB-lite"/>
    </source>
</evidence>
<dbReference type="Proteomes" id="UP000316621">
    <property type="component" value="Chromosome 2"/>
</dbReference>
<organism evidence="2 3">
    <name type="scientific">Papaver somniferum</name>
    <name type="common">Opium poppy</name>
    <dbReference type="NCBI Taxonomy" id="3469"/>
    <lineage>
        <taxon>Eukaryota</taxon>
        <taxon>Viridiplantae</taxon>
        <taxon>Streptophyta</taxon>
        <taxon>Embryophyta</taxon>
        <taxon>Tracheophyta</taxon>
        <taxon>Spermatophyta</taxon>
        <taxon>Magnoliopsida</taxon>
        <taxon>Ranunculales</taxon>
        <taxon>Papaveraceae</taxon>
        <taxon>Papaveroideae</taxon>
        <taxon>Papaver</taxon>
    </lineage>
</organism>
<dbReference type="EMBL" id="CM010716">
    <property type="protein sequence ID" value="RZC50097.1"/>
    <property type="molecule type" value="Genomic_DNA"/>
</dbReference>
<keyword evidence="3" id="KW-1185">Reference proteome</keyword>
<dbReference type="AlphaFoldDB" id="A0A4Y7IN46"/>
<protein>
    <submittedName>
        <fullName evidence="2">Uncharacterized protein</fullName>
    </submittedName>
</protein>
<feature type="region of interest" description="Disordered" evidence="1">
    <location>
        <begin position="1"/>
        <end position="31"/>
    </location>
</feature>
<name>A0A4Y7IN46_PAPSO</name>
<gene>
    <name evidence="2" type="ORF">C5167_018532</name>
</gene>
<reference evidence="2 3" key="1">
    <citation type="journal article" date="2018" name="Science">
        <title>The opium poppy genome and morphinan production.</title>
        <authorList>
            <person name="Guo L."/>
            <person name="Winzer T."/>
            <person name="Yang X."/>
            <person name="Li Y."/>
            <person name="Ning Z."/>
            <person name="He Z."/>
            <person name="Teodor R."/>
            <person name="Lu Y."/>
            <person name="Bowser T.A."/>
            <person name="Graham I.A."/>
            <person name="Ye K."/>
        </authorList>
    </citation>
    <scope>NUCLEOTIDE SEQUENCE [LARGE SCALE GENOMIC DNA]</scope>
    <source>
        <strain evidence="3">cv. HN1</strain>
        <tissue evidence="2">Leaves</tissue>
    </source>
</reference>
<accession>A0A4Y7IN46</accession>
<sequence>MFPPNSEDDKSGFRSDNDLMSDKHINNQEGSSTVAMVELTTAVRREQIFIQTSEAGEGGAENDQLGDGSKTLIRQDIWIMGEDAPPISIALDEMTSQYTTVSDLIDAENKSWRAQVILALFQPNIAANFFSMRIPINGEDGLIWTLRMV</sequence>
<feature type="compositionally biased region" description="Basic and acidic residues" evidence="1">
    <location>
        <begin position="7"/>
        <end position="26"/>
    </location>
</feature>
<evidence type="ECO:0000313" key="2">
    <source>
        <dbReference type="EMBL" id="RZC50097.1"/>
    </source>
</evidence>
<proteinExistence type="predicted"/>